<dbReference type="InterPro" id="IPR011991">
    <property type="entry name" value="ArsR-like_HTH"/>
</dbReference>
<feature type="domain" description="HTH arsR-type" evidence="4">
    <location>
        <begin position="1"/>
        <end position="94"/>
    </location>
</feature>
<dbReference type="InterPro" id="IPR051011">
    <property type="entry name" value="Metal_resp_trans_reg"/>
</dbReference>
<proteinExistence type="predicted"/>
<dbReference type="PROSITE" id="PS50987">
    <property type="entry name" value="HTH_ARSR_2"/>
    <property type="match status" value="1"/>
</dbReference>
<dbReference type="PRINTS" id="PR00778">
    <property type="entry name" value="HTHARSR"/>
</dbReference>
<dbReference type="PATRIC" id="fig|1330330.3.peg.1628"/>
<dbReference type="Proteomes" id="UP000035159">
    <property type="component" value="Chromosome"/>
</dbReference>
<dbReference type="InterPro" id="IPR036390">
    <property type="entry name" value="WH_DNA-bd_sf"/>
</dbReference>
<dbReference type="STRING" id="1330330.IX53_08035"/>
<dbReference type="RefSeq" id="WP_047754904.1">
    <property type="nucleotide sequence ID" value="NZ_CAJUHA010000006.1"/>
</dbReference>
<dbReference type="InterPro" id="IPR036388">
    <property type="entry name" value="WH-like_DNA-bd_sf"/>
</dbReference>
<dbReference type="SMART" id="SM00418">
    <property type="entry name" value="HTH_ARSR"/>
    <property type="match status" value="1"/>
</dbReference>
<evidence type="ECO:0000313" key="5">
    <source>
        <dbReference type="EMBL" id="AKI97769.1"/>
    </source>
</evidence>
<dbReference type="GO" id="GO:0003677">
    <property type="term" value="F:DNA binding"/>
    <property type="evidence" value="ECO:0007669"/>
    <property type="project" value="UniProtKB-KW"/>
</dbReference>
<dbReference type="GO" id="GO:0003700">
    <property type="term" value="F:DNA-binding transcription factor activity"/>
    <property type="evidence" value="ECO:0007669"/>
    <property type="project" value="InterPro"/>
</dbReference>
<dbReference type="OrthoDB" id="9798835at2"/>
<organism evidence="5 6">
    <name type="scientific">Kosmotoga pacifica</name>
    <dbReference type="NCBI Taxonomy" id="1330330"/>
    <lineage>
        <taxon>Bacteria</taxon>
        <taxon>Thermotogati</taxon>
        <taxon>Thermotogota</taxon>
        <taxon>Thermotogae</taxon>
        <taxon>Kosmotogales</taxon>
        <taxon>Kosmotogaceae</taxon>
        <taxon>Kosmotoga</taxon>
    </lineage>
</organism>
<dbReference type="PANTHER" id="PTHR43132">
    <property type="entry name" value="ARSENICAL RESISTANCE OPERON REPRESSOR ARSR-RELATED"/>
    <property type="match status" value="1"/>
</dbReference>
<dbReference type="AlphaFoldDB" id="A0A0G2ZDY2"/>
<dbReference type="Gene3D" id="1.10.10.10">
    <property type="entry name" value="Winged helix-like DNA-binding domain superfamily/Winged helix DNA-binding domain"/>
    <property type="match status" value="1"/>
</dbReference>
<sequence>MKSREISLSEVLKVLSKELNLKILALIDTYGELCVCNFNSLLNVPQPTVSRHLKELLDMELIGVKQVGRWRYYSLAELPAAFLKEIIELAKKEYSISKKELKGLCH</sequence>
<dbReference type="CDD" id="cd00090">
    <property type="entry name" value="HTH_ARSR"/>
    <property type="match status" value="1"/>
</dbReference>
<keyword evidence="1" id="KW-0805">Transcription regulation</keyword>
<dbReference type="InterPro" id="IPR001845">
    <property type="entry name" value="HTH_ArsR_DNA-bd_dom"/>
</dbReference>
<keyword evidence="6" id="KW-1185">Reference proteome</keyword>
<dbReference type="PANTHER" id="PTHR43132:SF2">
    <property type="entry name" value="ARSENICAL RESISTANCE OPERON REPRESSOR ARSR-RELATED"/>
    <property type="match status" value="1"/>
</dbReference>
<keyword evidence="2" id="KW-0238">DNA-binding</keyword>
<accession>A0A0G2ZDY2</accession>
<evidence type="ECO:0000259" key="4">
    <source>
        <dbReference type="PROSITE" id="PS50987"/>
    </source>
</evidence>
<evidence type="ECO:0000256" key="3">
    <source>
        <dbReference type="ARBA" id="ARBA00023163"/>
    </source>
</evidence>
<evidence type="ECO:0000256" key="2">
    <source>
        <dbReference type="ARBA" id="ARBA00023125"/>
    </source>
</evidence>
<gene>
    <name evidence="5" type="ORF">IX53_08035</name>
</gene>
<keyword evidence="3" id="KW-0804">Transcription</keyword>
<reference evidence="5 6" key="1">
    <citation type="submission" date="2015-04" db="EMBL/GenBank/DDBJ databases">
        <title>Complete Genome Sequence of Kosmotoga pacifica SLHLJ1.</title>
        <authorList>
            <person name="Jiang L.J."/>
            <person name="Shao Z.Z."/>
            <person name="Jebbar M."/>
        </authorList>
    </citation>
    <scope>NUCLEOTIDE SEQUENCE [LARGE SCALE GENOMIC DNA]</scope>
    <source>
        <strain evidence="5 6">SLHLJ1</strain>
    </source>
</reference>
<protein>
    <recommendedName>
        <fullName evidence="4">HTH arsR-type domain-containing protein</fullName>
    </recommendedName>
</protein>
<dbReference type="NCBIfam" id="NF033788">
    <property type="entry name" value="HTH_metalloreg"/>
    <property type="match status" value="1"/>
</dbReference>
<evidence type="ECO:0000256" key="1">
    <source>
        <dbReference type="ARBA" id="ARBA00023015"/>
    </source>
</evidence>
<name>A0A0G2ZDY2_9BACT</name>
<dbReference type="SUPFAM" id="SSF46785">
    <property type="entry name" value="Winged helix' DNA-binding domain"/>
    <property type="match status" value="1"/>
</dbReference>
<dbReference type="KEGG" id="kpf:IX53_08035"/>
<evidence type="ECO:0000313" key="6">
    <source>
        <dbReference type="Proteomes" id="UP000035159"/>
    </source>
</evidence>
<dbReference type="Pfam" id="PF01022">
    <property type="entry name" value="HTH_5"/>
    <property type="match status" value="1"/>
</dbReference>
<dbReference type="EMBL" id="CP011232">
    <property type="protein sequence ID" value="AKI97769.1"/>
    <property type="molecule type" value="Genomic_DNA"/>
</dbReference>